<dbReference type="Gene3D" id="1.20.5.170">
    <property type="match status" value="1"/>
</dbReference>
<dbReference type="OrthoDB" id="4940293at2759"/>
<dbReference type="SMART" id="SM00338">
    <property type="entry name" value="BRLZ"/>
    <property type="match status" value="1"/>
</dbReference>
<dbReference type="AlphaFoldDB" id="A0A9P4IUZ2"/>
<dbReference type="Proteomes" id="UP000799439">
    <property type="component" value="Unassembled WGS sequence"/>
</dbReference>
<feature type="domain" description="BZIP" evidence="5">
    <location>
        <begin position="126"/>
        <end position="189"/>
    </location>
</feature>
<gene>
    <name evidence="6" type="ORF">K461DRAFT_176498</name>
</gene>
<protein>
    <recommendedName>
        <fullName evidence="5">BZIP domain-containing protein</fullName>
    </recommendedName>
</protein>
<comment type="subcellular location">
    <subcellularLocation>
        <location evidence="2">Cytoplasm</location>
    </subcellularLocation>
    <subcellularLocation>
        <location evidence="1">Nucleus</location>
    </subcellularLocation>
</comment>
<reference evidence="6" key="1">
    <citation type="journal article" date="2020" name="Stud. Mycol.">
        <title>101 Dothideomycetes genomes: a test case for predicting lifestyles and emergence of pathogens.</title>
        <authorList>
            <person name="Haridas S."/>
            <person name="Albert R."/>
            <person name="Binder M."/>
            <person name="Bloem J."/>
            <person name="Labutti K."/>
            <person name="Salamov A."/>
            <person name="Andreopoulos B."/>
            <person name="Baker S."/>
            <person name="Barry K."/>
            <person name="Bills G."/>
            <person name="Bluhm B."/>
            <person name="Cannon C."/>
            <person name="Castanera R."/>
            <person name="Culley D."/>
            <person name="Daum C."/>
            <person name="Ezra D."/>
            <person name="Gonzalez J."/>
            <person name="Henrissat B."/>
            <person name="Kuo A."/>
            <person name="Liang C."/>
            <person name="Lipzen A."/>
            <person name="Lutzoni F."/>
            <person name="Magnuson J."/>
            <person name="Mondo S."/>
            <person name="Nolan M."/>
            <person name="Ohm R."/>
            <person name="Pangilinan J."/>
            <person name="Park H.-J."/>
            <person name="Ramirez L."/>
            <person name="Alfaro M."/>
            <person name="Sun H."/>
            <person name="Tritt A."/>
            <person name="Yoshinaga Y."/>
            <person name="Zwiers L.-H."/>
            <person name="Turgeon B."/>
            <person name="Goodwin S."/>
            <person name="Spatafora J."/>
            <person name="Crous P."/>
            <person name="Grigoriev I."/>
        </authorList>
    </citation>
    <scope>NUCLEOTIDE SEQUENCE</scope>
    <source>
        <strain evidence="6">CBS 260.36</strain>
    </source>
</reference>
<dbReference type="SUPFAM" id="SSF57959">
    <property type="entry name" value="Leucine zipper domain"/>
    <property type="match status" value="1"/>
</dbReference>
<dbReference type="InterPro" id="IPR013910">
    <property type="entry name" value="TF_PAP1"/>
</dbReference>
<evidence type="ECO:0000256" key="1">
    <source>
        <dbReference type="ARBA" id="ARBA00004123"/>
    </source>
</evidence>
<evidence type="ECO:0000313" key="7">
    <source>
        <dbReference type="Proteomes" id="UP000799439"/>
    </source>
</evidence>
<dbReference type="PROSITE" id="PS00036">
    <property type="entry name" value="BZIP_BASIC"/>
    <property type="match status" value="1"/>
</dbReference>
<name>A0A9P4IUZ2_9PEZI</name>
<dbReference type="GO" id="GO:0005737">
    <property type="term" value="C:cytoplasm"/>
    <property type="evidence" value="ECO:0007669"/>
    <property type="project" value="UniProtKB-SubCell"/>
</dbReference>
<evidence type="ECO:0000313" key="6">
    <source>
        <dbReference type="EMBL" id="KAF2150442.1"/>
    </source>
</evidence>
<accession>A0A9P4IUZ2</accession>
<keyword evidence="3" id="KW-0539">Nucleus</keyword>
<proteinExistence type="predicted"/>
<evidence type="ECO:0000256" key="4">
    <source>
        <dbReference type="SAM" id="MobiDB-lite"/>
    </source>
</evidence>
<dbReference type="PROSITE" id="PS50217">
    <property type="entry name" value="BZIP"/>
    <property type="match status" value="1"/>
</dbReference>
<dbReference type="GO" id="GO:0033554">
    <property type="term" value="P:cellular response to stress"/>
    <property type="evidence" value="ECO:0007669"/>
    <property type="project" value="UniProtKB-ARBA"/>
</dbReference>
<feature type="region of interest" description="Disordered" evidence="4">
    <location>
        <begin position="105"/>
        <end position="133"/>
    </location>
</feature>
<dbReference type="InterPro" id="IPR046347">
    <property type="entry name" value="bZIP_sf"/>
</dbReference>
<dbReference type="Pfam" id="PF08601">
    <property type="entry name" value="PAP1"/>
    <property type="match status" value="1"/>
</dbReference>
<evidence type="ECO:0000256" key="2">
    <source>
        <dbReference type="ARBA" id="ARBA00004496"/>
    </source>
</evidence>
<dbReference type="GO" id="GO:0000976">
    <property type="term" value="F:transcription cis-regulatory region binding"/>
    <property type="evidence" value="ECO:0007669"/>
    <property type="project" value="InterPro"/>
</dbReference>
<dbReference type="GO" id="GO:0090575">
    <property type="term" value="C:RNA polymerase II transcription regulator complex"/>
    <property type="evidence" value="ECO:0007669"/>
    <property type="project" value="TreeGrafter"/>
</dbReference>
<dbReference type="Gene3D" id="1.10.238.100">
    <property type="entry name" value="YAP1 redox domain. Chain B"/>
    <property type="match status" value="1"/>
</dbReference>
<evidence type="ECO:0000259" key="5">
    <source>
        <dbReference type="PROSITE" id="PS50217"/>
    </source>
</evidence>
<keyword evidence="7" id="KW-1185">Reference proteome</keyword>
<dbReference type="InterPro" id="IPR023167">
    <property type="entry name" value="Yap1_redox_dom_sf"/>
</dbReference>
<dbReference type="Pfam" id="PF00170">
    <property type="entry name" value="bZIP_1"/>
    <property type="match status" value="1"/>
</dbReference>
<dbReference type="PANTHER" id="PTHR40621">
    <property type="entry name" value="TRANSCRIPTION FACTOR KAPC-RELATED"/>
    <property type="match status" value="1"/>
</dbReference>
<dbReference type="CDD" id="cd14688">
    <property type="entry name" value="bZIP_YAP"/>
    <property type="match status" value="1"/>
</dbReference>
<dbReference type="EMBL" id="ML996089">
    <property type="protein sequence ID" value="KAF2150442.1"/>
    <property type="molecule type" value="Genomic_DNA"/>
</dbReference>
<feature type="compositionally biased region" description="Low complexity" evidence="4">
    <location>
        <begin position="233"/>
        <end position="246"/>
    </location>
</feature>
<dbReference type="SUPFAM" id="SSF111430">
    <property type="entry name" value="YAP1 redox domain"/>
    <property type="match status" value="1"/>
</dbReference>
<feature type="compositionally biased region" description="Basic residues" evidence="4">
    <location>
        <begin position="189"/>
        <end position="198"/>
    </location>
</feature>
<dbReference type="PANTHER" id="PTHR40621:SF8">
    <property type="entry name" value="AP-1-LIKE TRANSCRIPTION FACTOR YAP3"/>
    <property type="match status" value="1"/>
</dbReference>
<feature type="region of interest" description="Disordered" evidence="4">
    <location>
        <begin position="187"/>
        <end position="250"/>
    </location>
</feature>
<organism evidence="6 7">
    <name type="scientific">Myriangium duriaei CBS 260.36</name>
    <dbReference type="NCBI Taxonomy" id="1168546"/>
    <lineage>
        <taxon>Eukaryota</taxon>
        <taxon>Fungi</taxon>
        <taxon>Dikarya</taxon>
        <taxon>Ascomycota</taxon>
        <taxon>Pezizomycotina</taxon>
        <taxon>Dothideomycetes</taxon>
        <taxon>Dothideomycetidae</taxon>
        <taxon>Myriangiales</taxon>
        <taxon>Myriangiaceae</taxon>
        <taxon>Myriangium</taxon>
    </lineage>
</organism>
<comment type="caution">
    <text evidence="6">The sequence shown here is derived from an EMBL/GenBank/DDBJ whole genome shotgun (WGS) entry which is preliminary data.</text>
</comment>
<evidence type="ECO:0000256" key="3">
    <source>
        <dbReference type="ARBA" id="ARBA00023242"/>
    </source>
</evidence>
<dbReference type="GO" id="GO:0001228">
    <property type="term" value="F:DNA-binding transcription activator activity, RNA polymerase II-specific"/>
    <property type="evidence" value="ECO:0007669"/>
    <property type="project" value="TreeGrafter"/>
</dbReference>
<dbReference type="InterPro" id="IPR050936">
    <property type="entry name" value="AP-1-like"/>
</dbReference>
<sequence>MNVDFDLGFDAFGQDPDLLPATATFANPQEFPEHEAKPDEGANNTFANGLFYTESFDLSTYSANFDLLQQGILPVKSPPQTFRDFVVDTAATSDPEHNVNMDSAVEVDGRENKSGPARRNTDSSITVAQSRRKAQNRAAQRAFRERKERHVRDLESQLSMLNEKATSLQSDNERLIDLLKKAQSENKVLKARSARRSRNNSFSRPATFRNPSDESVAPLMFSRKDSFQDKMQPTPVSSTSSNTSSPPSSPWTKFLDPVATWDLLQRHPLFLKGVVDIGQVCEMLKKLARCEDSIGPVFDESDVRRVIEEVANDADTELT</sequence>
<dbReference type="InterPro" id="IPR004827">
    <property type="entry name" value="bZIP"/>
</dbReference>